<evidence type="ECO:0000256" key="3">
    <source>
        <dbReference type="ARBA" id="ARBA00010026"/>
    </source>
</evidence>
<dbReference type="Proteomes" id="UP000242814">
    <property type="component" value="Unassembled WGS sequence"/>
</dbReference>
<keyword evidence="5" id="KW-0812">Transmembrane</keyword>
<keyword evidence="6" id="KW-0256">Endoplasmic reticulum</keyword>
<proteinExistence type="inferred from homology"/>
<dbReference type="PANTHER" id="PTHR13121">
    <property type="entry name" value="GPI TRANSAMIDASE COMPONENT PIG-U"/>
    <property type="match status" value="1"/>
</dbReference>
<dbReference type="InterPro" id="IPR009600">
    <property type="entry name" value="PIG-U"/>
</dbReference>
<evidence type="ECO:0000256" key="1">
    <source>
        <dbReference type="ARBA" id="ARBA00004477"/>
    </source>
</evidence>
<dbReference type="GO" id="GO:0006506">
    <property type="term" value="P:GPI anchor biosynthetic process"/>
    <property type="evidence" value="ECO:0007669"/>
    <property type="project" value="UniProtKB-UniPathway"/>
</dbReference>
<sequence>MPVDRRKLCVFGGAIALRILLFTLFPTLPDLLTGRVEVSTPASSFKRLQEGVFLYTRNVSPYDGGVYHQAPILLPIFSLLPQSSSHPLLTGLVYILVDLLNAAALVTISNSAESVVSRLYTSPRKDIRWDGVSIAAGYLFNPFTIATCLGRSPNAFTNSAILYAISNAVMRNTFSSAFALAFASYLSLYPALLFPPLVLLCYDRIVKGGRLTGSALIYALKYFFIFVASVFVLLYMSFIITGNSLEFISATYGVQLLVPDLTPNAGLWWYFFVEIFDPFRQFFLGVFWLHLATYVGAFSVRMRTQPLFVLTSLLGIFAIFKPYPSISDVSIYFALLPLYRHIFPLMRYTFFAVAALLYATLLGPVFHHLWIYAGSGNANFFYAITLVWSLGLSILVADSIFAVLRDEWEKERPEMKGKYTKQI</sequence>
<dbReference type="EMBL" id="LZYO01000104">
    <property type="protein sequence ID" value="ODH34266.1"/>
    <property type="molecule type" value="Genomic_DNA"/>
</dbReference>
<dbReference type="OMA" id="ALWHLWI"/>
<name>A0A1D2JGV9_PARBR</name>
<dbReference type="PANTHER" id="PTHR13121:SF0">
    <property type="entry name" value="PHOSPHATIDYLINOSITOL GLYCAN ANCHOR BIOSYNTHESIS CLASS U PROTEIN"/>
    <property type="match status" value="1"/>
</dbReference>
<evidence type="ECO:0000256" key="6">
    <source>
        <dbReference type="ARBA" id="ARBA00022824"/>
    </source>
</evidence>
<comment type="subcellular location">
    <subcellularLocation>
        <location evidence="1">Endoplasmic reticulum membrane</location>
        <topology evidence="1">Multi-pass membrane protein</topology>
    </subcellularLocation>
</comment>
<comment type="caution">
    <text evidence="9">The sequence shown here is derived from an EMBL/GenBank/DDBJ whole genome shotgun (WGS) entry which is preliminary data.</text>
</comment>
<dbReference type="VEuPathDB" id="FungiDB:PADG_03052"/>
<accession>A0A1D2JGV9</accession>
<protein>
    <submittedName>
        <fullName evidence="9">Uncharacterized protein</fullName>
    </submittedName>
</protein>
<comment type="similarity">
    <text evidence="3">Belongs to the PIGU family.</text>
</comment>
<keyword evidence="4" id="KW-0337">GPI-anchor biosynthesis</keyword>
<keyword evidence="8" id="KW-0472">Membrane</keyword>
<gene>
    <name evidence="9" type="ORF">ACO22_03159</name>
</gene>
<organism evidence="9 10">
    <name type="scientific">Paracoccidioides brasiliensis</name>
    <dbReference type="NCBI Taxonomy" id="121759"/>
    <lineage>
        <taxon>Eukaryota</taxon>
        <taxon>Fungi</taxon>
        <taxon>Dikarya</taxon>
        <taxon>Ascomycota</taxon>
        <taxon>Pezizomycotina</taxon>
        <taxon>Eurotiomycetes</taxon>
        <taxon>Eurotiomycetidae</taxon>
        <taxon>Onygenales</taxon>
        <taxon>Ajellomycetaceae</taxon>
        <taxon>Paracoccidioides</taxon>
    </lineage>
</organism>
<dbReference type="GO" id="GO:0042765">
    <property type="term" value="C:GPI-anchor transamidase complex"/>
    <property type="evidence" value="ECO:0007669"/>
    <property type="project" value="InterPro"/>
</dbReference>
<dbReference type="VEuPathDB" id="FungiDB:PABG_00620"/>
<comment type="pathway">
    <text evidence="2">Glycolipid biosynthesis; glycosylphosphatidylinositol-anchor biosynthesis.</text>
</comment>
<evidence type="ECO:0000313" key="9">
    <source>
        <dbReference type="EMBL" id="ODH34266.1"/>
    </source>
</evidence>
<reference evidence="9 10" key="1">
    <citation type="submission" date="2016-06" db="EMBL/GenBank/DDBJ databases">
        <authorList>
            <person name="Kjaerup R.B."/>
            <person name="Dalgaard T.S."/>
            <person name="Juul-Madsen H.R."/>
        </authorList>
    </citation>
    <scope>NUCLEOTIDE SEQUENCE [LARGE SCALE GENOMIC DNA]</scope>
    <source>
        <strain evidence="9 10">Pb300</strain>
    </source>
</reference>
<evidence type="ECO:0000256" key="7">
    <source>
        <dbReference type="ARBA" id="ARBA00022989"/>
    </source>
</evidence>
<evidence type="ECO:0000256" key="5">
    <source>
        <dbReference type="ARBA" id="ARBA00022692"/>
    </source>
</evidence>
<dbReference type="Pfam" id="PF06728">
    <property type="entry name" value="PIG-U"/>
    <property type="match status" value="1"/>
</dbReference>
<evidence type="ECO:0000313" key="10">
    <source>
        <dbReference type="Proteomes" id="UP000242814"/>
    </source>
</evidence>
<dbReference type="AlphaFoldDB" id="A0A1D2JGV9"/>
<dbReference type="UniPathway" id="UPA00196"/>
<keyword evidence="7" id="KW-1133">Transmembrane helix</keyword>
<evidence type="ECO:0000256" key="2">
    <source>
        <dbReference type="ARBA" id="ARBA00004687"/>
    </source>
</evidence>
<evidence type="ECO:0000256" key="4">
    <source>
        <dbReference type="ARBA" id="ARBA00022502"/>
    </source>
</evidence>
<dbReference type="GO" id="GO:0016255">
    <property type="term" value="P:attachment of GPI anchor to protein"/>
    <property type="evidence" value="ECO:0007669"/>
    <property type="project" value="InterPro"/>
</dbReference>
<evidence type="ECO:0000256" key="8">
    <source>
        <dbReference type="ARBA" id="ARBA00023136"/>
    </source>
</evidence>
<dbReference type="OrthoDB" id="549017at2759"/>